<keyword evidence="14" id="KW-0732">Signal</keyword>
<gene>
    <name evidence="17 18" type="primary">LOC106813648</name>
</gene>
<feature type="transmembrane region" description="Helical" evidence="13">
    <location>
        <begin position="342"/>
        <end position="363"/>
    </location>
</feature>
<evidence type="ECO:0000256" key="10">
    <source>
        <dbReference type="ARBA" id="ARBA00022833"/>
    </source>
</evidence>
<keyword evidence="7" id="KW-0479">Metal-binding</keyword>
<keyword evidence="9 13" id="KW-0256">Endoplasmic reticulum</keyword>
<reference evidence="17 18" key="1">
    <citation type="submission" date="2025-05" db="UniProtKB">
        <authorList>
            <consortium name="RefSeq"/>
        </authorList>
    </citation>
    <scope>IDENTIFICATION</scope>
</reference>
<sequence length="621" mass="70062">MDSSVVVICVSLAVAVRMLCALGSYSGQGTPPMFGDYEAQRHWMEITQNLPAEEWFVNSSRNDLMYWGIDYPPLTAYHSWICGHIAKWFNPAWVKLFQSRGYESNEHKTFMRYTVVIVDLFIYIPAVLSFCHYCLKLRGERDKGSGKQPTCPDVDNGGSSVVGSKGHEVAELLSHAPSCQDTDCHVTGCAKVKSVIQSCRQHKVKKDCPSCKQLVALYYIHAMQCRHLEADSVCEVPCCAEIRLRVRQQQRHKSMRQAVIAGVMLLYPGLILIDHGHFQYNCVSLGFALWGVVGLCTGHNLLGSIMFCLALNYKQMELYHAMPFFCYLLGSCWHTKTENRVFKLLKLAAVVIATFVACWAPFLREQEMVLHVLSRIFPVARGLFEDKVSNVWCALSIVIKLKQLPVETMVRISLIATCMGLLPSSANLLWKPSLHKFKYALVNSSLVFFLFSFQVHEKSILLAALPVMLILPEKPLAASWFLLISTFSMYPLLVKDGLLLQFFATVLLFGLAVFAVFFSEHADPHPQRAPLTTSRMQRLLTYDGVLLKIAFTLSCLEAVALAICSHLVEPPRHLPDLFPLLIAVYSCIHFLAFCGYFHLVQFSCLCMERATSETINKKKKK</sequence>
<keyword evidence="11 13" id="KW-1133">Transmembrane helix</keyword>
<dbReference type="SMART" id="SM00551">
    <property type="entry name" value="ZnF_TAZ"/>
    <property type="match status" value="1"/>
</dbReference>
<feature type="domain" description="TAZ-type" evidence="15">
    <location>
        <begin position="158"/>
        <end position="240"/>
    </location>
</feature>
<keyword evidence="16" id="KW-1185">Reference proteome</keyword>
<evidence type="ECO:0000256" key="11">
    <source>
        <dbReference type="ARBA" id="ARBA00022989"/>
    </source>
</evidence>
<dbReference type="GeneID" id="106813648"/>
<keyword evidence="5 13" id="KW-0808">Transferase</keyword>
<evidence type="ECO:0000313" key="17">
    <source>
        <dbReference type="RefSeq" id="XP_014673327.1"/>
    </source>
</evidence>
<evidence type="ECO:0000256" key="6">
    <source>
        <dbReference type="ARBA" id="ARBA00022692"/>
    </source>
</evidence>
<dbReference type="Proteomes" id="UP000695022">
    <property type="component" value="Unplaced"/>
</dbReference>
<evidence type="ECO:0000256" key="7">
    <source>
        <dbReference type="ARBA" id="ARBA00022723"/>
    </source>
</evidence>
<feature type="transmembrane region" description="Helical" evidence="13">
    <location>
        <begin position="580"/>
        <end position="599"/>
    </location>
</feature>
<comment type="pathway">
    <text evidence="2 13">Protein modification; protein glycosylation.</text>
</comment>
<comment type="similarity">
    <text evidence="3 13">Belongs to the ALG6/ALG8 glucosyltransferase family.</text>
</comment>
<feature type="transmembrane region" description="Helical" evidence="13">
    <location>
        <begin position="545"/>
        <end position="568"/>
    </location>
</feature>
<dbReference type="InterPro" id="IPR004856">
    <property type="entry name" value="Glyco_trans_ALG6/ALG8"/>
</dbReference>
<evidence type="ECO:0000256" key="9">
    <source>
        <dbReference type="ARBA" id="ARBA00022824"/>
    </source>
</evidence>
<dbReference type="EC" id="2.4.1.-" evidence="13"/>
<dbReference type="PANTHER" id="PTHR12413">
    <property type="entry name" value="DOLICHYL GLYCOSYLTRANSFERASE"/>
    <property type="match status" value="1"/>
</dbReference>
<feature type="signal peptide" evidence="14">
    <location>
        <begin position="1"/>
        <end position="23"/>
    </location>
</feature>
<keyword evidence="4 13" id="KW-0328">Glycosyltransferase</keyword>
<feature type="transmembrane region" description="Helical" evidence="13">
    <location>
        <begin position="409"/>
        <end position="430"/>
    </location>
</feature>
<proteinExistence type="inferred from homology"/>
<accession>A0ABM1EMA7</accession>
<dbReference type="RefSeq" id="XP_014673327.1">
    <property type="nucleotide sequence ID" value="XM_014817841.1"/>
</dbReference>
<dbReference type="PANTHER" id="PTHR12413:SF1">
    <property type="entry name" value="DOLICHYL PYROPHOSPHATE MAN9GLCNAC2 ALPHA-1,3-GLUCOSYLTRANSFERASE"/>
    <property type="match status" value="1"/>
</dbReference>
<comment type="subcellular location">
    <subcellularLocation>
        <location evidence="1 13">Endoplasmic reticulum membrane</location>
        <topology evidence="1 13">Multi-pass membrane protein</topology>
    </subcellularLocation>
</comment>
<keyword evidence="12 13" id="KW-0472">Membrane</keyword>
<dbReference type="InterPro" id="IPR000197">
    <property type="entry name" value="Znf_TAZ"/>
</dbReference>
<evidence type="ECO:0000256" key="13">
    <source>
        <dbReference type="RuleBase" id="RU363110"/>
    </source>
</evidence>
<keyword evidence="10" id="KW-0862">Zinc</keyword>
<evidence type="ECO:0000313" key="18">
    <source>
        <dbReference type="RefSeq" id="XP_014673328.1"/>
    </source>
</evidence>
<keyword evidence="8" id="KW-0863">Zinc-finger</keyword>
<evidence type="ECO:0000259" key="15">
    <source>
        <dbReference type="SMART" id="SM00551"/>
    </source>
</evidence>
<name>A0ABM1EMA7_PRICU</name>
<keyword evidence="6 13" id="KW-0812">Transmembrane</keyword>
<dbReference type="Gene3D" id="1.20.1020.10">
    <property type="entry name" value="TAZ domain"/>
    <property type="match status" value="1"/>
</dbReference>
<evidence type="ECO:0000313" key="16">
    <source>
        <dbReference type="Proteomes" id="UP000695022"/>
    </source>
</evidence>
<dbReference type="RefSeq" id="XP_014673328.1">
    <property type="nucleotide sequence ID" value="XM_014817842.1"/>
</dbReference>
<organism evidence="16 18">
    <name type="scientific">Priapulus caudatus</name>
    <name type="common">Priapulid worm</name>
    <dbReference type="NCBI Taxonomy" id="37621"/>
    <lineage>
        <taxon>Eukaryota</taxon>
        <taxon>Metazoa</taxon>
        <taxon>Ecdysozoa</taxon>
        <taxon>Scalidophora</taxon>
        <taxon>Priapulida</taxon>
        <taxon>Priapulimorpha</taxon>
        <taxon>Priapulimorphida</taxon>
        <taxon>Priapulidae</taxon>
        <taxon>Priapulus</taxon>
    </lineage>
</organism>
<dbReference type="Pfam" id="PF03155">
    <property type="entry name" value="Alg6_Alg8"/>
    <property type="match status" value="2"/>
</dbReference>
<feature type="transmembrane region" description="Helical" evidence="13">
    <location>
        <begin position="499"/>
        <end position="518"/>
    </location>
</feature>
<evidence type="ECO:0000256" key="12">
    <source>
        <dbReference type="ARBA" id="ARBA00023136"/>
    </source>
</evidence>
<protein>
    <recommendedName>
        <fullName evidence="13">Alpha-1,3-glucosyltransferase</fullName>
        <ecNumber evidence="13">2.4.1.-</ecNumber>
    </recommendedName>
</protein>
<evidence type="ECO:0000256" key="3">
    <source>
        <dbReference type="ARBA" id="ARBA00008715"/>
    </source>
</evidence>
<evidence type="ECO:0000256" key="4">
    <source>
        <dbReference type="ARBA" id="ARBA00022676"/>
    </source>
</evidence>
<feature type="transmembrane region" description="Helical" evidence="13">
    <location>
        <begin position="110"/>
        <end position="135"/>
    </location>
</feature>
<feature type="transmembrane region" description="Helical" evidence="13">
    <location>
        <begin position="255"/>
        <end position="273"/>
    </location>
</feature>
<evidence type="ECO:0000256" key="1">
    <source>
        <dbReference type="ARBA" id="ARBA00004477"/>
    </source>
</evidence>
<dbReference type="SUPFAM" id="SSF57933">
    <property type="entry name" value="TAZ domain"/>
    <property type="match status" value="1"/>
</dbReference>
<evidence type="ECO:0000256" key="8">
    <source>
        <dbReference type="ARBA" id="ARBA00022771"/>
    </source>
</evidence>
<evidence type="ECO:0000256" key="5">
    <source>
        <dbReference type="ARBA" id="ARBA00022679"/>
    </source>
</evidence>
<dbReference type="InterPro" id="IPR035898">
    <property type="entry name" value="TAZ_dom_sf"/>
</dbReference>
<feature type="chain" id="PRO_5045022235" description="Alpha-1,3-glucosyltransferase" evidence="14">
    <location>
        <begin position="24"/>
        <end position="621"/>
    </location>
</feature>
<evidence type="ECO:0000256" key="14">
    <source>
        <dbReference type="SAM" id="SignalP"/>
    </source>
</evidence>
<feature type="transmembrane region" description="Helical" evidence="13">
    <location>
        <begin position="285"/>
        <end position="311"/>
    </location>
</feature>
<evidence type="ECO:0000256" key="2">
    <source>
        <dbReference type="ARBA" id="ARBA00004922"/>
    </source>
</evidence>